<sequence length="197" mass="22981">MVKDTVLIITDSIKPNGEKNYRAGWGILIPEYAKLQYAGSMGFLSLGGGWDYGKRKQWETDLFIGFLPHYSTSKNKITFTLKQNYIPWKLDIGSKFMIEPLTTGLYLNTIWGRDFWVKELEKYPNSYYAFSSKIRINVFVGQRITYKFKEDREIFKSATFFYEVSTNDLYLLSAVNNSYLKPKDYLVLSLGLKVQLF</sequence>
<dbReference type="STRING" id="1121895.GCA_000378485_03623"/>
<dbReference type="eggNOG" id="ENOG502ZSCK">
    <property type="taxonomic scope" value="Bacteria"/>
</dbReference>
<dbReference type="AlphaFoldDB" id="A0A0A2M1A8"/>
<accession>A0A0A2M1A8</accession>
<gene>
    <name evidence="1" type="ORF">Q765_13420</name>
</gene>
<protein>
    <recommendedName>
        <fullName evidence="3">Outer membrane protein beta-barrel domain-containing protein</fullName>
    </recommendedName>
</protein>
<evidence type="ECO:0000313" key="1">
    <source>
        <dbReference type="EMBL" id="KGO86054.1"/>
    </source>
</evidence>
<comment type="caution">
    <text evidence="1">The sequence shown here is derived from an EMBL/GenBank/DDBJ whole genome shotgun (WGS) entry which is preliminary data.</text>
</comment>
<organism evidence="1 2">
    <name type="scientific">Flavobacterium rivuli WB 3.3-2 = DSM 21788</name>
    <dbReference type="NCBI Taxonomy" id="1121895"/>
    <lineage>
        <taxon>Bacteria</taxon>
        <taxon>Pseudomonadati</taxon>
        <taxon>Bacteroidota</taxon>
        <taxon>Flavobacteriia</taxon>
        <taxon>Flavobacteriales</taxon>
        <taxon>Flavobacteriaceae</taxon>
        <taxon>Flavobacterium</taxon>
    </lineage>
</organism>
<name>A0A0A2M1A8_9FLAO</name>
<proteinExistence type="predicted"/>
<reference evidence="1 2" key="1">
    <citation type="submission" date="2013-09" db="EMBL/GenBank/DDBJ databases">
        <authorList>
            <person name="Zeng Z."/>
            <person name="Chen C."/>
        </authorList>
    </citation>
    <scope>NUCLEOTIDE SEQUENCE [LARGE SCALE GENOMIC DNA]</scope>
    <source>
        <strain evidence="1 2">WB 3.3-2</strain>
    </source>
</reference>
<evidence type="ECO:0008006" key="3">
    <source>
        <dbReference type="Google" id="ProtNLM"/>
    </source>
</evidence>
<keyword evidence="2" id="KW-1185">Reference proteome</keyword>
<dbReference type="EMBL" id="JRLX01000014">
    <property type="protein sequence ID" value="KGO86054.1"/>
    <property type="molecule type" value="Genomic_DNA"/>
</dbReference>
<evidence type="ECO:0000313" key="2">
    <source>
        <dbReference type="Proteomes" id="UP000030152"/>
    </source>
</evidence>
<dbReference type="Proteomes" id="UP000030152">
    <property type="component" value="Unassembled WGS sequence"/>
</dbReference>